<feature type="chain" id="PRO_5015522950" evidence="2">
    <location>
        <begin position="28"/>
        <end position="400"/>
    </location>
</feature>
<sequence>MTTLLRRLSLPYVTFGLTTLLSLTASASGGAPADAPADEDSDEVDAPADAGALAASDEKSAPPEDDAVPEPKLQPEPTEAEGPAGAPTEGADQPPPDEVEGSQSQSPSGIGDKHSLVYTSLLAPRINPLGLEERLWLGYQYRLYNKDKAILNGSNIGIMFRPIVSPAIALIGATFQFQPAAVFRFRASYSFVQWFGTFQYMQSYKSPHDDYSETRLGAQADAGENYVTNGHQVELEALVQAKVKNLAIRSATFAIYNHYDLRGEDDVFYAVRYDILAPGQGWMLSNDSDVLWLQPLKGPRNATFIAGARASTLMPFFKEEVYEEGDEIDNPVGPQFRLGPVLGYTFFDRPQRNPRFNKPTLLVIPGWNIKHRWRTGRDVNTAFPTVVLAFVFSGKLWGKD</sequence>
<evidence type="ECO:0000313" key="4">
    <source>
        <dbReference type="Proteomes" id="UP000237968"/>
    </source>
</evidence>
<reference evidence="3 4" key="1">
    <citation type="submission" date="2018-03" db="EMBL/GenBank/DDBJ databases">
        <title>Draft Genome Sequences of the Obligatory Marine Myxobacteria Enhygromyxa salina SWB005.</title>
        <authorList>
            <person name="Poehlein A."/>
            <person name="Moghaddam J.A."/>
            <person name="Harms H."/>
            <person name="Alanjari M."/>
            <person name="Koenig G.M."/>
            <person name="Daniel R."/>
            <person name="Schaeberle T.F."/>
        </authorList>
    </citation>
    <scope>NUCLEOTIDE SEQUENCE [LARGE SCALE GENOMIC DNA]</scope>
    <source>
        <strain evidence="3 4">SWB005</strain>
    </source>
</reference>
<dbReference type="AlphaFoldDB" id="A0A2S9XJT1"/>
<evidence type="ECO:0000256" key="1">
    <source>
        <dbReference type="SAM" id="MobiDB-lite"/>
    </source>
</evidence>
<organism evidence="3 4">
    <name type="scientific">Enhygromyxa salina</name>
    <dbReference type="NCBI Taxonomy" id="215803"/>
    <lineage>
        <taxon>Bacteria</taxon>
        <taxon>Pseudomonadati</taxon>
        <taxon>Myxococcota</taxon>
        <taxon>Polyangia</taxon>
        <taxon>Nannocystales</taxon>
        <taxon>Nannocystaceae</taxon>
        <taxon>Enhygromyxa</taxon>
    </lineage>
</organism>
<feature type="compositionally biased region" description="Acidic residues" evidence="1">
    <location>
        <begin position="36"/>
        <end position="46"/>
    </location>
</feature>
<keyword evidence="4" id="KW-1185">Reference proteome</keyword>
<feature type="compositionally biased region" description="Low complexity" evidence="1">
    <location>
        <begin position="75"/>
        <end position="91"/>
    </location>
</feature>
<name>A0A2S9XJT1_9BACT</name>
<feature type="signal peptide" evidence="2">
    <location>
        <begin position="1"/>
        <end position="27"/>
    </location>
</feature>
<proteinExistence type="predicted"/>
<dbReference type="RefSeq" id="WP_106393746.1">
    <property type="nucleotide sequence ID" value="NZ_PVNK01000192.1"/>
</dbReference>
<comment type="caution">
    <text evidence="3">The sequence shown here is derived from an EMBL/GenBank/DDBJ whole genome shotgun (WGS) entry which is preliminary data.</text>
</comment>
<gene>
    <name evidence="3" type="ORF">ENSA5_44750</name>
</gene>
<protein>
    <submittedName>
        <fullName evidence="3">Uncharacterized protein</fullName>
    </submittedName>
</protein>
<dbReference type="EMBL" id="PVNK01000192">
    <property type="protein sequence ID" value="PRP93136.1"/>
    <property type="molecule type" value="Genomic_DNA"/>
</dbReference>
<evidence type="ECO:0000313" key="3">
    <source>
        <dbReference type="EMBL" id="PRP93136.1"/>
    </source>
</evidence>
<evidence type="ECO:0000256" key="2">
    <source>
        <dbReference type="SAM" id="SignalP"/>
    </source>
</evidence>
<feature type="region of interest" description="Disordered" evidence="1">
    <location>
        <begin position="27"/>
        <end position="111"/>
    </location>
</feature>
<accession>A0A2S9XJT1</accession>
<dbReference type="Proteomes" id="UP000237968">
    <property type="component" value="Unassembled WGS sequence"/>
</dbReference>
<dbReference type="OrthoDB" id="5503885at2"/>
<keyword evidence="2" id="KW-0732">Signal</keyword>